<evidence type="ECO:0000313" key="10">
    <source>
        <dbReference type="EMBL" id="KAE8022453.1"/>
    </source>
</evidence>
<dbReference type="GO" id="GO:0000981">
    <property type="term" value="F:DNA-binding transcription factor activity, RNA polymerase II-specific"/>
    <property type="evidence" value="ECO:0007669"/>
    <property type="project" value="TreeGrafter"/>
</dbReference>
<keyword evidence="5" id="KW-0804">Transcription</keyword>
<feature type="region of interest" description="Disordered" evidence="8">
    <location>
        <begin position="1"/>
        <end position="26"/>
    </location>
</feature>
<dbReference type="OrthoDB" id="1935281at2759"/>
<dbReference type="Pfam" id="PF00010">
    <property type="entry name" value="HLH"/>
    <property type="match status" value="1"/>
</dbReference>
<evidence type="ECO:0000256" key="1">
    <source>
        <dbReference type="ARBA" id="ARBA00004123"/>
    </source>
</evidence>
<name>A0A5N6QY34_9ROSI</name>
<keyword evidence="6" id="KW-0539">Nucleus</keyword>
<dbReference type="FunFam" id="4.10.280.10:FF:000085">
    <property type="entry name" value="Transcription factor bHLH126"/>
    <property type="match status" value="1"/>
</dbReference>
<evidence type="ECO:0000259" key="9">
    <source>
        <dbReference type="PROSITE" id="PS50888"/>
    </source>
</evidence>
<keyword evidence="3" id="KW-0805">Transcription regulation</keyword>
<feature type="domain" description="BHLH" evidence="9">
    <location>
        <begin position="26"/>
        <end position="78"/>
    </location>
</feature>
<evidence type="ECO:0000256" key="4">
    <source>
        <dbReference type="ARBA" id="ARBA00023125"/>
    </source>
</evidence>
<dbReference type="Gene3D" id="4.10.280.10">
    <property type="entry name" value="Helix-loop-helix DNA-binding domain"/>
    <property type="match status" value="1"/>
</dbReference>
<dbReference type="InterPro" id="IPR015660">
    <property type="entry name" value="MASH1/Ascl1a-like"/>
</dbReference>
<accession>A0A5N6QY34</accession>
<feature type="compositionally biased region" description="Polar residues" evidence="8">
    <location>
        <begin position="1"/>
        <end position="10"/>
    </location>
</feature>
<dbReference type="PANTHER" id="PTHR13935">
    <property type="entry name" value="ACHAETE-SCUTE TRANSCRIPTION FACTOR-RELATED"/>
    <property type="match status" value="1"/>
</dbReference>
<reference evidence="10 11" key="1">
    <citation type="submission" date="2019-06" db="EMBL/GenBank/DDBJ databases">
        <title>A chromosomal-level reference genome of Carpinus fangiana (Coryloideae, Betulaceae).</title>
        <authorList>
            <person name="Yang X."/>
            <person name="Wang Z."/>
            <person name="Zhang L."/>
            <person name="Hao G."/>
            <person name="Liu J."/>
            <person name="Yang Y."/>
        </authorList>
    </citation>
    <scope>NUCLEOTIDE SEQUENCE [LARGE SCALE GENOMIC DNA]</scope>
    <source>
        <strain evidence="10">Cfa_2016G</strain>
        <tissue evidence="10">Leaf</tissue>
    </source>
</reference>
<gene>
    <name evidence="10" type="ORF">FH972_008251</name>
</gene>
<dbReference type="GO" id="GO:0090575">
    <property type="term" value="C:RNA polymerase II transcription regulator complex"/>
    <property type="evidence" value="ECO:0007669"/>
    <property type="project" value="TreeGrafter"/>
</dbReference>
<evidence type="ECO:0000313" key="11">
    <source>
        <dbReference type="Proteomes" id="UP000327013"/>
    </source>
</evidence>
<dbReference type="SMART" id="SM00353">
    <property type="entry name" value="HLH"/>
    <property type="match status" value="1"/>
</dbReference>
<dbReference type="AlphaFoldDB" id="A0A5N6QY34"/>
<protein>
    <recommendedName>
        <fullName evidence="9">BHLH domain-containing protein</fullName>
    </recommendedName>
</protein>
<comment type="subunit">
    <text evidence="2">Homodimer.</text>
</comment>
<proteinExistence type="predicted"/>
<evidence type="ECO:0000256" key="2">
    <source>
        <dbReference type="ARBA" id="ARBA00011738"/>
    </source>
</evidence>
<dbReference type="CDD" id="cd18914">
    <property type="entry name" value="bHLH_AtORG2_like"/>
    <property type="match status" value="1"/>
</dbReference>
<dbReference type="InterPro" id="IPR011598">
    <property type="entry name" value="bHLH_dom"/>
</dbReference>
<dbReference type="PANTHER" id="PTHR13935:SF155">
    <property type="entry name" value="TRANSCRIPTION FACTOR BHLH120-LIKE"/>
    <property type="match status" value="1"/>
</dbReference>
<evidence type="ECO:0000256" key="8">
    <source>
        <dbReference type="SAM" id="MobiDB-lite"/>
    </source>
</evidence>
<keyword evidence="11" id="KW-1185">Reference proteome</keyword>
<dbReference type="GO" id="GO:0046983">
    <property type="term" value="F:protein dimerization activity"/>
    <property type="evidence" value="ECO:0007669"/>
    <property type="project" value="InterPro"/>
</dbReference>
<dbReference type="GO" id="GO:0000977">
    <property type="term" value="F:RNA polymerase II transcription regulatory region sequence-specific DNA binding"/>
    <property type="evidence" value="ECO:0007669"/>
    <property type="project" value="TreeGrafter"/>
</dbReference>
<evidence type="ECO:0000256" key="5">
    <source>
        <dbReference type="ARBA" id="ARBA00023163"/>
    </source>
</evidence>
<dbReference type="PROSITE" id="PS50888">
    <property type="entry name" value="BHLH"/>
    <property type="match status" value="1"/>
</dbReference>
<dbReference type="Proteomes" id="UP000327013">
    <property type="component" value="Chromosome 3"/>
</dbReference>
<comment type="subcellular location">
    <subcellularLocation>
        <location evidence="1">Nucleus</location>
    </subcellularLocation>
</comment>
<evidence type="ECO:0000256" key="3">
    <source>
        <dbReference type="ARBA" id="ARBA00023015"/>
    </source>
</evidence>
<keyword evidence="7" id="KW-0175">Coiled coil</keyword>
<dbReference type="SUPFAM" id="SSF47459">
    <property type="entry name" value="HLH, helix-loop-helix DNA-binding domain"/>
    <property type="match status" value="1"/>
</dbReference>
<organism evidence="10 11">
    <name type="scientific">Carpinus fangiana</name>
    <dbReference type="NCBI Taxonomy" id="176857"/>
    <lineage>
        <taxon>Eukaryota</taxon>
        <taxon>Viridiplantae</taxon>
        <taxon>Streptophyta</taxon>
        <taxon>Embryophyta</taxon>
        <taxon>Tracheophyta</taxon>
        <taxon>Spermatophyta</taxon>
        <taxon>Magnoliopsida</taxon>
        <taxon>eudicotyledons</taxon>
        <taxon>Gunneridae</taxon>
        <taxon>Pentapetalae</taxon>
        <taxon>rosids</taxon>
        <taxon>fabids</taxon>
        <taxon>Fagales</taxon>
        <taxon>Betulaceae</taxon>
        <taxon>Carpinus</taxon>
    </lineage>
</organism>
<sequence length="204" mass="22893">MDDTIHNNFNGSGSGRQQRKSSNDNYKKMVHREMERKRRKDMAKLHGSLRSLLPLEFIKGKRSISDHMNEAVNYIDHLQKKIKELGAKRDELQKDNSIALELESGGTSTHGVCPTTYVMVRPCSGGVEIMVNSCFTEEGLAISRVLQELLEEGLVVDSCVCTKVNERLIYTVQSQVSDMTSTVDLPGLQQKLMEAIPLSKKIPN</sequence>
<dbReference type="InterPro" id="IPR036638">
    <property type="entry name" value="HLH_DNA-bd_sf"/>
</dbReference>
<feature type="coiled-coil region" evidence="7">
    <location>
        <begin position="68"/>
        <end position="95"/>
    </location>
</feature>
<keyword evidence="4" id="KW-0238">DNA-binding</keyword>
<evidence type="ECO:0000256" key="6">
    <source>
        <dbReference type="ARBA" id="ARBA00023242"/>
    </source>
</evidence>
<dbReference type="EMBL" id="CM017323">
    <property type="protein sequence ID" value="KAE8022453.1"/>
    <property type="molecule type" value="Genomic_DNA"/>
</dbReference>
<evidence type="ECO:0000256" key="7">
    <source>
        <dbReference type="SAM" id="Coils"/>
    </source>
</evidence>